<keyword evidence="2" id="KW-0695">RNA-directed DNA polymerase</keyword>
<gene>
    <name evidence="2" type="primary">orf549</name>
</gene>
<dbReference type="InterPro" id="IPR013597">
    <property type="entry name" value="Mat_intron_G2"/>
</dbReference>
<dbReference type="Pfam" id="PF00078">
    <property type="entry name" value="RVT_1"/>
    <property type="match status" value="2"/>
</dbReference>
<dbReference type="EMBL" id="KM462863">
    <property type="protein sequence ID" value="AIT93631.1"/>
    <property type="molecule type" value="Genomic_DNA"/>
</dbReference>
<keyword evidence="2" id="KW-0808">Transferase</keyword>
<keyword evidence="2" id="KW-0934">Plastid</keyword>
<dbReference type="Pfam" id="PF13655">
    <property type="entry name" value="RVT_N"/>
    <property type="match status" value="1"/>
</dbReference>
<geneLocation type="chloroplast" evidence="2"/>
<dbReference type="GeneID" id="22158574"/>
<keyword evidence="2" id="KW-0548">Nucleotidyltransferase</keyword>
<dbReference type="AlphaFoldDB" id="A0A097KKB4"/>
<dbReference type="PANTHER" id="PTHR34047">
    <property type="entry name" value="NUCLEAR INTRON MATURASE 1, MITOCHONDRIAL-RELATED"/>
    <property type="match status" value="1"/>
</dbReference>
<accession>A0A097KKB4</accession>
<proteinExistence type="predicted"/>
<dbReference type="InterPro" id="IPR000477">
    <property type="entry name" value="RT_dom"/>
</dbReference>
<dbReference type="CDD" id="cd01651">
    <property type="entry name" value="RT_G2_intron"/>
    <property type="match status" value="1"/>
</dbReference>
<dbReference type="SUPFAM" id="SSF56672">
    <property type="entry name" value="DNA/RNA polymerases"/>
    <property type="match status" value="1"/>
</dbReference>
<dbReference type="PROSITE" id="PS50878">
    <property type="entry name" value="RT_POL"/>
    <property type="match status" value="1"/>
</dbReference>
<evidence type="ECO:0000259" key="1">
    <source>
        <dbReference type="PROSITE" id="PS50878"/>
    </source>
</evidence>
<protein>
    <submittedName>
        <fullName evidence="2">Putative reverse transcriptase and intron maturase</fullName>
    </submittedName>
</protein>
<dbReference type="Pfam" id="PF08388">
    <property type="entry name" value="GIIM"/>
    <property type="match status" value="1"/>
</dbReference>
<dbReference type="PANTHER" id="PTHR34047:SF8">
    <property type="entry name" value="PROTEIN YKFC"/>
    <property type="match status" value="1"/>
</dbReference>
<feature type="domain" description="Reverse transcriptase" evidence="1">
    <location>
        <begin position="92"/>
        <end position="393"/>
    </location>
</feature>
<dbReference type="InterPro" id="IPR025960">
    <property type="entry name" value="RVT_N"/>
</dbReference>
<evidence type="ECO:0000313" key="2">
    <source>
        <dbReference type="EMBL" id="AIT93631.1"/>
    </source>
</evidence>
<dbReference type="InterPro" id="IPR043502">
    <property type="entry name" value="DNA/RNA_pol_sf"/>
</dbReference>
<dbReference type="GO" id="GO:0003964">
    <property type="term" value="F:RNA-directed DNA polymerase activity"/>
    <property type="evidence" value="ECO:0007669"/>
    <property type="project" value="UniProtKB-KW"/>
</dbReference>
<dbReference type="RefSeq" id="YP_009104978.1">
    <property type="nucleotide sequence ID" value="NC_025526.1"/>
</dbReference>
<reference evidence="2" key="1">
    <citation type="journal article" date="2014" name="BMC Evol. Biol.">
        <title>Chloroplast phylogenomic analysis resolves deep-level relationships within the green algal class Trebouxiophyceae.</title>
        <authorList>
            <person name="Lemieux C."/>
            <person name="Otis C."/>
            <person name="Turmel M."/>
        </authorList>
    </citation>
    <scope>NUCLEOTIDE SEQUENCE</scope>
</reference>
<organism evidence="2">
    <name type="scientific">Watanabea reniformis</name>
    <dbReference type="NCBI Taxonomy" id="191674"/>
    <lineage>
        <taxon>Eukaryota</taxon>
        <taxon>Viridiplantae</taxon>
        <taxon>Chlorophyta</taxon>
        <taxon>core chlorophytes</taxon>
        <taxon>Trebouxiophyceae</taxon>
        <taxon>Watanabeales</taxon>
        <taxon>Watanabeaceae</taxon>
        <taxon>Watanabea</taxon>
    </lineage>
</organism>
<sequence>MYSSLTESLRNKNFAMHNSLFYPSKNPHWTSTRWKKAESIIAKLQHRIAKATLEGDFRKVRNLQRLLVKSLSARLKAVRQVAQENKEKNTSGIDGQLWETPTRKLNAAFLLHKRCKTKPLRRIYICNKDGSSRSLGLPVMFDRAHQALWNLALIPVVETTSDSFSYGFRPYRGCWDAHAQIQAILSRKDSDTWILDANIRKCCDTSSHDWLLKNTPMERKILKCWLKSGFMNPSTSVSDFENQGEFFNTEKGFSQAGVISPTLANPSPLGQHSVHSVVTSYFTNHVFNGMQNVFENTFPSPLGQHFVPCKQVDSSSPKTCYSSQSPSVSDFATKVNLIRYADDFIITGQSHAQLEKVQSVLTGFLQPRGLELNPGKTRIVHISQGFDFLGWSFRKASNGYLLRVISKKDEQCHKAKLRDIVKNSRNKPPSALISELNLVIRRWCQYHRCCCRVWPVSSRTNQYLFRLLWKWARNRHTRRSRLWIYDKYWKYVDGRRTFGSSNGKDFNDYKLIPYRFKNLPIRDLKGTTNVYLAFSATKNMFVKSGFRNR</sequence>
<name>A0A097KKB4_9CHLO</name>
<dbReference type="InterPro" id="IPR051083">
    <property type="entry name" value="GrpII_Intron_Splice-Mob/Def"/>
</dbReference>
<keyword evidence="2" id="KW-0150">Chloroplast</keyword>